<evidence type="ECO:0000259" key="3">
    <source>
        <dbReference type="SMART" id="SM00829"/>
    </source>
</evidence>
<accession>A0A4R2BM59</accession>
<proteinExistence type="predicted"/>
<dbReference type="InterPro" id="IPR036291">
    <property type="entry name" value="NAD(P)-bd_dom_sf"/>
</dbReference>
<dbReference type="PANTHER" id="PTHR48106">
    <property type="entry name" value="QUINONE OXIDOREDUCTASE PIG3-RELATED"/>
    <property type="match status" value="1"/>
</dbReference>
<dbReference type="GO" id="GO:0003960">
    <property type="term" value="F:quinone reductase (NADPH) activity"/>
    <property type="evidence" value="ECO:0007669"/>
    <property type="project" value="TreeGrafter"/>
</dbReference>
<dbReference type="InterPro" id="IPR011032">
    <property type="entry name" value="GroES-like_sf"/>
</dbReference>
<dbReference type="GO" id="GO:0070402">
    <property type="term" value="F:NADPH binding"/>
    <property type="evidence" value="ECO:0007669"/>
    <property type="project" value="TreeGrafter"/>
</dbReference>
<evidence type="ECO:0000256" key="1">
    <source>
        <dbReference type="ARBA" id="ARBA00022857"/>
    </source>
</evidence>
<keyword evidence="5" id="KW-1185">Reference proteome</keyword>
<dbReference type="InterPro" id="IPR013154">
    <property type="entry name" value="ADH-like_N"/>
</dbReference>
<comment type="caution">
    <text evidence="4">The sequence shown here is derived from an EMBL/GenBank/DDBJ whole genome shotgun (WGS) entry which is preliminary data.</text>
</comment>
<protein>
    <submittedName>
        <fullName evidence="4">NADPH2:quinone reductase</fullName>
    </submittedName>
</protein>
<dbReference type="GO" id="GO:0005829">
    <property type="term" value="C:cytosol"/>
    <property type="evidence" value="ECO:0007669"/>
    <property type="project" value="TreeGrafter"/>
</dbReference>
<dbReference type="AlphaFoldDB" id="A0A4R2BM59"/>
<dbReference type="Pfam" id="PF00107">
    <property type="entry name" value="ADH_zinc_N"/>
    <property type="match status" value="1"/>
</dbReference>
<feature type="domain" description="Enoyl reductase (ER)" evidence="3">
    <location>
        <begin position="10"/>
        <end position="322"/>
    </location>
</feature>
<dbReference type="SUPFAM" id="SSF51735">
    <property type="entry name" value="NAD(P)-binding Rossmann-fold domains"/>
    <property type="match status" value="1"/>
</dbReference>
<evidence type="ECO:0000313" key="5">
    <source>
        <dbReference type="Proteomes" id="UP000295689"/>
    </source>
</evidence>
<dbReference type="InterPro" id="IPR002364">
    <property type="entry name" value="Quin_OxRdtase/zeta-crystal_CS"/>
</dbReference>
<dbReference type="GO" id="GO:0008270">
    <property type="term" value="F:zinc ion binding"/>
    <property type="evidence" value="ECO:0007669"/>
    <property type="project" value="InterPro"/>
</dbReference>
<dbReference type="PANTHER" id="PTHR48106:SF13">
    <property type="entry name" value="QUINONE OXIDOREDUCTASE-RELATED"/>
    <property type="match status" value="1"/>
</dbReference>
<evidence type="ECO:0000256" key="2">
    <source>
        <dbReference type="ARBA" id="ARBA00023002"/>
    </source>
</evidence>
<keyword evidence="2" id="KW-0560">Oxidoreductase</keyword>
<dbReference type="SMART" id="SM00829">
    <property type="entry name" value="PKS_ER"/>
    <property type="match status" value="1"/>
</dbReference>
<sequence length="327" mass="34937">MKAIQFKKFGGPEVLEVIQARRPIVSGRQVVIEVFAVGVNYADTARREGQYVVPTPLPFIPGAEVAGIVIEVGDKVTSVAPGTRVVTLIESGGYAEYVLADERSLIPLPDQLDFVTAAALPLQGLSAYHVLKTMGRLEKGESVLVHAAAGGVGTLAVQLAKIFGAGKVVATASTPEKLALAKEMGADVLVNYREPHWDQEVLEATQGKGVDVALEMAGGDVFNKTLKCLADFGRLVIFGVASGEQSRFYPSSLMARNQAVIGFFLPQVMRRPELLLPSVSELFQYAADGRLRLTIGGVFPLEEAGEVHSLLQGRKTSGKLILEPKKG</sequence>
<reference evidence="4 5" key="1">
    <citation type="journal article" date="2015" name="Stand. Genomic Sci.">
        <title>Genomic Encyclopedia of Bacterial and Archaeal Type Strains, Phase III: the genomes of soil and plant-associated and newly described type strains.</title>
        <authorList>
            <person name="Whitman W.B."/>
            <person name="Woyke T."/>
            <person name="Klenk H.P."/>
            <person name="Zhou Y."/>
            <person name="Lilburn T.G."/>
            <person name="Beck B.J."/>
            <person name="De Vos P."/>
            <person name="Vandamme P."/>
            <person name="Eisen J.A."/>
            <person name="Garrity G."/>
            <person name="Hugenholtz P."/>
            <person name="Kyrpides N.C."/>
        </authorList>
    </citation>
    <scope>NUCLEOTIDE SEQUENCE [LARGE SCALE GENOMIC DNA]</scope>
    <source>
        <strain evidence="4 5">CV53</strain>
    </source>
</reference>
<dbReference type="Gene3D" id="3.40.50.720">
    <property type="entry name" value="NAD(P)-binding Rossmann-like Domain"/>
    <property type="match status" value="1"/>
</dbReference>
<gene>
    <name evidence="4" type="ORF">EV146_101133</name>
</gene>
<dbReference type="EMBL" id="SLVV01000001">
    <property type="protein sequence ID" value="TCN27805.1"/>
    <property type="molecule type" value="Genomic_DNA"/>
</dbReference>
<dbReference type="GO" id="GO:0035925">
    <property type="term" value="F:mRNA 3'-UTR AU-rich region binding"/>
    <property type="evidence" value="ECO:0007669"/>
    <property type="project" value="TreeGrafter"/>
</dbReference>
<dbReference type="Pfam" id="PF08240">
    <property type="entry name" value="ADH_N"/>
    <property type="match status" value="1"/>
</dbReference>
<dbReference type="InterPro" id="IPR013149">
    <property type="entry name" value="ADH-like_C"/>
</dbReference>
<dbReference type="InterPro" id="IPR020843">
    <property type="entry name" value="ER"/>
</dbReference>
<dbReference type="SUPFAM" id="SSF50129">
    <property type="entry name" value="GroES-like"/>
    <property type="match status" value="1"/>
</dbReference>
<dbReference type="CDD" id="cd08241">
    <property type="entry name" value="QOR1"/>
    <property type="match status" value="1"/>
</dbReference>
<dbReference type="Proteomes" id="UP000295689">
    <property type="component" value="Unassembled WGS sequence"/>
</dbReference>
<dbReference type="RefSeq" id="WP_132000784.1">
    <property type="nucleotide sequence ID" value="NZ_JABUHM010000006.1"/>
</dbReference>
<name>A0A4R2BM59_9BACI</name>
<dbReference type="Gene3D" id="3.90.180.10">
    <property type="entry name" value="Medium-chain alcohol dehydrogenases, catalytic domain"/>
    <property type="match status" value="1"/>
</dbReference>
<organism evidence="4 5">
    <name type="scientific">Mesobacillus foraminis</name>
    <dbReference type="NCBI Taxonomy" id="279826"/>
    <lineage>
        <taxon>Bacteria</taxon>
        <taxon>Bacillati</taxon>
        <taxon>Bacillota</taxon>
        <taxon>Bacilli</taxon>
        <taxon>Bacillales</taxon>
        <taxon>Bacillaceae</taxon>
        <taxon>Mesobacillus</taxon>
    </lineage>
</organism>
<keyword evidence="1" id="KW-0521">NADP</keyword>
<evidence type="ECO:0000313" key="4">
    <source>
        <dbReference type="EMBL" id="TCN27805.1"/>
    </source>
</evidence>
<dbReference type="PROSITE" id="PS01162">
    <property type="entry name" value="QOR_ZETA_CRYSTAL"/>
    <property type="match status" value="1"/>
</dbReference>